<name>A0ABY4A2R1_9BURK</name>
<dbReference type="SMART" id="SM00382">
    <property type="entry name" value="AAA"/>
    <property type="match status" value="1"/>
</dbReference>
<dbReference type="Pfam" id="PF00005">
    <property type="entry name" value="ABC_tran"/>
    <property type="match status" value="1"/>
</dbReference>
<dbReference type="InterPro" id="IPR027417">
    <property type="entry name" value="P-loop_NTPase"/>
</dbReference>
<dbReference type="NCBIfam" id="TIGR02204">
    <property type="entry name" value="MsbA_rel"/>
    <property type="match status" value="1"/>
</dbReference>
<gene>
    <name evidence="12" type="ORF">INH39_26555</name>
</gene>
<dbReference type="Gene3D" id="3.40.50.300">
    <property type="entry name" value="P-loop containing nucleotide triphosphate hydrolases"/>
    <property type="match status" value="1"/>
</dbReference>
<feature type="transmembrane region" description="Helical" evidence="9">
    <location>
        <begin position="45"/>
        <end position="66"/>
    </location>
</feature>
<keyword evidence="4" id="KW-0547">Nucleotide-binding</keyword>
<evidence type="ECO:0000313" key="13">
    <source>
        <dbReference type="Proteomes" id="UP000831532"/>
    </source>
</evidence>
<evidence type="ECO:0000256" key="7">
    <source>
        <dbReference type="ARBA" id="ARBA00023136"/>
    </source>
</evidence>
<dbReference type="InterPro" id="IPR017871">
    <property type="entry name" value="ABC_transporter-like_CS"/>
</dbReference>
<feature type="transmembrane region" description="Helical" evidence="9">
    <location>
        <begin position="189"/>
        <end position="208"/>
    </location>
</feature>
<evidence type="ECO:0000256" key="4">
    <source>
        <dbReference type="ARBA" id="ARBA00022741"/>
    </source>
</evidence>
<dbReference type="RefSeq" id="WP_243490158.1">
    <property type="nucleotide sequence ID" value="NZ_CP063361.1"/>
</dbReference>
<feature type="compositionally biased region" description="Low complexity" evidence="8">
    <location>
        <begin position="1"/>
        <end position="21"/>
    </location>
</feature>
<dbReference type="PANTHER" id="PTHR43394:SF1">
    <property type="entry name" value="ATP-BINDING CASSETTE SUB-FAMILY B MEMBER 10, MITOCHONDRIAL"/>
    <property type="match status" value="1"/>
</dbReference>
<keyword evidence="3 9" id="KW-0812">Transmembrane</keyword>
<dbReference type="EMBL" id="CP063361">
    <property type="protein sequence ID" value="UOD28963.1"/>
    <property type="molecule type" value="Genomic_DNA"/>
</dbReference>
<proteinExistence type="predicted"/>
<dbReference type="Pfam" id="PF00664">
    <property type="entry name" value="ABC_membrane"/>
    <property type="match status" value="1"/>
</dbReference>
<feature type="transmembrane region" description="Helical" evidence="9">
    <location>
        <begin position="90"/>
        <end position="114"/>
    </location>
</feature>
<evidence type="ECO:0000259" key="11">
    <source>
        <dbReference type="PROSITE" id="PS50929"/>
    </source>
</evidence>
<feature type="domain" description="ABC transporter" evidence="10">
    <location>
        <begin position="369"/>
        <end position="605"/>
    </location>
</feature>
<dbReference type="InterPro" id="IPR003439">
    <property type="entry name" value="ABC_transporter-like_ATP-bd"/>
</dbReference>
<keyword evidence="5 12" id="KW-0067">ATP-binding</keyword>
<feature type="region of interest" description="Disordered" evidence="8">
    <location>
        <begin position="1"/>
        <end position="23"/>
    </location>
</feature>
<dbReference type="PROSITE" id="PS00211">
    <property type="entry name" value="ABC_TRANSPORTER_1"/>
    <property type="match status" value="1"/>
</dbReference>
<reference evidence="12 13" key="1">
    <citation type="submission" date="2020-10" db="EMBL/GenBank/DDBJ databases">
        <title>Genome analysis of Massilia species.</title>
        <authorList>
            <person name="Jung D.-H."/>
        </authorList>
    </citation>
    <scope>NUCLEOTIDE SEQUENCE [LARGE SCALE GENOMIC DNA]</scope>
    <source>
        <strain evidence="13">sipir</strain>
    </source>
</reference>
<dbReference type="PANTHER" id="PTHR43394">
    <property type="entry name" value="ATP-DEPENDENT PERMEASE MDL1, MITOCHONDRIAL"/>
    <property type="match status" value="1"/>
</dbReference>
<evidence type="ECO:0000256" key="1">
    <source>
        <dbReference type="ARBA" id="ARBA00004651"/>
    </source>
</evidence>
<evidence type="ECO:0000256" key="9">
    <source>
        <dbReference type="SAM" id="Phobius"/>
    </source>
</evidence>
<dbReference type="PROSITE" id="PS50893">
    <property type="entry name" value="ABC_TRANSPORTER_2"/>
    <property type="match status" value="1"/>
</dbReference>
<dbReference type="Gene3D" id="1.20.1560.10">
    <property type="entry name" value="ABC transporter type 1, transmembrane domain"/>
    <property type="match status" value="1"/>
</dbReference>
<dbReference type="InterPro" id="IPR003593">
    <property type="entry name" value="AAA+_ATPase"/>
</dbReference>
<dbReference type="InterPro" id="IPR036640">
    <property type="entry name" value="ABC1_TM_sf"/>
</dbReference>
<dbReference type="Proteomes" id="UP000831532">
    <property type="component" value="Chromosome"/>
</dbReference>
<feature type="domain" description="ABC transmembrane type-1" evidence="11">
    <location>
        <begin position="46"/>
        <end position="332"/>
    </location>
</feature>
<dbReference type="InterPro" id="IPR011918">
    <property type="entry name" value="ABC_MsbA_ATP-bd"/>
</dbReference>
<evidence type="ECO:0000256" key="5">
    <source>
        <dbReference type="ARBA" id="ARBA00022840"/>
    </source>
</evidence>
<evidence type="ECO:0000256" key="3">
    <source>
        <dbReference type="ARBA" id="ARBA00022692"/>
    </source>
</evidence>
<dbReference type="InterPro" id="IPR039421">
    <property type="entry name" value="Type_1_exporter"/>
</dbReference>
<keyword evidence="13" id="KW-1185">Reference proteome</keyword>
<feature type="transmembrane region" description="Helical" evidence="9">
    <location>
        <begin position="159"/>
        <end position="183"/>
    </location>
</feature>
<evidence type="ECO:0000259" key="10">
    <source>
        <dbReference type="PROSITE" id="PS50893"/>
    </source>
</evidence>
<accession>A0ABY4A2R1</accession>
<sequence length="617" mass="65315">MTNSSTSSSASNSPTNSNASDASRKGSLAAFKGLLPFLRPYRRQFFLAGIALVLAAGATLAIPAAFKQMIDLGFGASAGAKSIRHVDATFLALFGVASLLAVATAARFFIVSWLGERVTADIRSAVYKHVVDQSPEFFETTQTGEVLSRITTDTTLIQAVVGTSISMALRNVLLFLGGLVMLFVTSVKLSSIILALLVAVIVPIVLFGRRVRKLSRDSQDRIADASAMAGEILNAMPTVQAFTHEKIESARFGKSVEGAFATAMRRIRARALLTMLAIVLVFGTIVFVLWLGAHAVLEGTMTGGDLGQFILYASIVAGSIGALSEVMGEAQRAAGATERLLELLSVQSSIQNPAKPVTLPARTASGAALALNDVTFSYPSRPETAALGHLTLSIAPGETVAVVGPSGAGKTTLFQLFLRFYDPQSGTITLDGVDIKRLDLHTLRDAIGIVPQDTVIFSADAMENIRYGRAGASDAEVIAAARMAAAHEFIERLPQGYKSFLGERGVRLSGGQRQRIAIARALLKNPPLLLLDEATSALDAESERLVQSALEAAMVGRTTVIIAHRLATVQRADRIIVMEDGRIVETGTHASLVALGGIYANLAALQFHNVHIAHEAA</sequence>
<comment type="subcellular location">
    <subcellularLocation>
        <location evidence="1">Cell membrane</location>
        <topology evidence="1">Multi-pass membrane protein</topology>
    </subcellularLocation>
</comment>
<evidence type="ECO:0000256" key="6">
    <source>
        <dbReference type="ARBA" id="ARBA00022989"/>
    </source>
</evidence>
<dbReference type="GO" id="GO:0005524">
    <property type="term" value="F:ATP binding"/>
    <property type="evidence" value="ECO:0007669"/>
    <property type="project" value="UniProtKB-KW"/>
</dbReference>
<evidence type="ECO:0000256" key="8">
    <source>
        <dbReference type="SAM" id="MobiDB-lite"/>
    </source>
</evidence>
<evidence type="ECO:0000256" key="2">
    <source>
        <dbReference type="ARBA" id="ARBA00022475"/>
    </source>
</evidence>
<feature type="transmembrane region" description="Helical" evidence="9">
    <location>
        <begin position="272"/>
        <end position="297"/>
    </location>
</feature>
<dbReference type="PROSITE" id="PS50929">
    <property type="entry name" value="ABC_TM1F"/>
    <property type="match status" value="1"/>
</dbReference>
<dbReference type="InterPro" id="IPR011527">
    <property type="entry name" value="ABC1_TM_dom"/>
</dbReference>
<keyword evidence="2" id="KW-1003">Cell membrane</keyword>
<dbReference type="CDD" id="cd18575">
    <property type="entry name" value="ABC_6TM_bac_exporter_ABCB8_10_like"/>
    <property type="match status" value="1"/>
</dbReference>
<dbReference type="SUPFAM" id="SSF52540">
    <property type="entry name" value="P-loop containing nucleoside triphosphate hydrolases"/>
    <property type="match status" value="1"/>
</dbReference>
<keyword evidence="7 9" id="KW-0472">Membrane</keyword>
<keyword evidence="6 9" id="KW-1133">Transmembrane helix</keyword>
<dbReference type="SUPFAM" id="SSF90123">
    <property type="entry name" value="ABC transporter transmembrane region"/>
    <property type="match status" value="1"/>
</dbReference>
<protein>
    <submittedName>
        <fullName evidence="12">ATP-binding cassette domain-containing protein</fullName>
    </submittedName>
</protein>
<evidence type="ECO:0000313" key="12">
    <source>
        <dbReference type="EMBL" id="UOD28963.1"/>
    </source>
</evidence>
<organism evidence="12 13">
    <name type="scientific">Massilia violaceinigra</name>
    <dbReference type="NCBI Taxonomy" id="2045208"/>
    <lineage>
        <taxon>Bacteria</taxon>
        <taxon>Pseudomonadati</taxon>
        <taxon>Pseudomonadota</taxon>
        <taxon>Betaproteobacteria</taxon>
        <taxon>Burkholderiales</taxon>
        <taxon>Oxalobacteraceae</taxon>
        <taxon>Telluria group</taxon>
        <taxon>Massilia</taxon>
    </lineage>
</organism>